<keyword evidence="2" id="KW-1185">Reference proteome</keyword>
<feature type="non-terminal residue" evidence="1">
    <location>
        <position position="1"/>
    </location>
</feature>
<comment type="caution">
    <text evidence="1">The sequence shown here is derived from an EMBL/GenBank/DDBJ whole genome shotgun (WGS) entry which is preliminary data.</text>
</comment>
<gene>
    <name evidence="1" type="ORF">B9Z19DRAFT_1162990</name>
</gene>
<dbReference type="InterPro" id="IPR045864">
    <property type="entry name" value="aa-tRNA-synth_II/BPL/LPL"/>
</dbReference>
<evidence type="ECO:0000313" key="1">
    <source>
        <dbReference type="EMBL" id="PUU73491.1"/>
    </source>
</evidence>
<evidence type="ECO:0000313" key="2">
    <source>
        <dbReference type="Proteomes" id="UP000244722"/>
    </source>
</evidence>
<organism evidence="1 2">
    <name type="scientific">Tuber borchii</name>
    <name type="common">White truffle</name>
    <dbReference type="NCBI Taxonomy" id="42251"/>
    <lineage>
        <taxon>Eukaryota</taxon>
        <taxon>Fungi</taxon>
        <taxon>Dikarya</taxon>
        <taxon>Ascomycota</taxon>
        <taxon>Pezizomycotina</taxon>
        <taxon>Pezizomycetes</taxon>
        <taxon>Pezizales</taxon>
        <taxon>Tuberaceae</taxon>
        <taxon>Tuber</taxon>
    </lineage>
</organism>
<dbReference type="STRING" id="42251.A0A2T6ZDC0"/>
<reference evidence="1 2" key="1">
    <citation type="submission" date="2017-04" db="EMBL/GenBank/DDBJ databases">
        <title>Draft genome sequence of Tuber borchii Vittad., a whitish edible truffle.</title>
        <authorList>
            <consortium name="DOE Joint Genome Institute"/>
            <person name="Murat C."/>
            <person name="Kuo A."/>
            <person name="Barry K.W."/>
            <person name="Clum A."/>
            <person name="Dockter R.B."/>
            <person name="Fauchery L."/>
            <person name="Iotti M."/>
            <person name="Kohler A."/>
            <person name="Labutti K."/>
            <person name="Lindquist E.A."/>
            <person name="Lipzen A."/>
            <person name="Ohm R.A."/>
            <person name="Wang M."/>
            <person name="Grigoriev I.V."/>
            <person name="Zambonelli A."/>
            <person name="Martin F.M."/>
        </authorList>
    </citation>
    <scope>NUCLEOTIDE SEQUENCE [LARGE SCALE GENOMIC DNA]</scope>
    <source>
        <strain evidence="1 2">Tbo3840</strain>
    </source>
</reference>
<accession>A0A2T6ZDC0</accession>
<protein>
    <submittedName>
        <fullName evidence="1">Uncharacterized protein</fullName>
    </submittedName>
</protein>
<dbReference type="Gene3D" id="3.30.930.10">
    <property type="entry name" value="Bira Bifunctional Protein, Domain 2"/>
    <property type="match status" value="1"/>
</dbReference>
<name>A0A2T6ZDC0_TUBBO</name>
<proteinExistence type="predicted"/>
<dbReference type="EMBL" id="NESQ01000372">
    <property type="protein sequence ID" value="PUU73491.1"/>
    <property type="molecule type" value="Genomic_DNA"/>
</dbReference>
<dbReference type="AlphaFoldDB" id="A0A2T6ZDC0"/>
<dbReference type="OrthoDB" id="4457at2759"/>
<dbReference type="Proteomes" id="UP000244722">
    <property type="component" value="Unassembled WGS sequence"/>
</dbReference>
<sequence length="82" mass="9504">SPPTNQLEGRHYPIDERTILPSYISSALHRKLHLQPSHPPPITRHLFESHFSDLTYEYHNNLSPIVSIHQNFNSLVFPIDHG</sequence>